<feature type="compositionally biased region" description="Polar residues" evidence="13">
    <location>
        <begin position="416"/>
        <end position="428"/>
    </location>
</feature>
<evidence type="ECO:0000256" key="10">
    <source>
        <dbReference type="ARBA" id="ARBA00038351"/>
    </source>
</evidence>
<dbReference type="GO" id="GO:0030154">
    <property type="term" value="P:cell differentiation"/>
    <property type="evidence" value="ECO:0007669"/>
    <property type="project" value="UniProtKB-KW"/>
</dbReference>
<feature type="domain" description="Homeobox" evidence="14">
    <location>
        <begin position="87"/>
        <end position="147"/>
    </location>
</feature>
<dbReference type="GO" id="GO:0000981">
    <property type="term" value="F:DNA-binding transcription factor activity, RNA polymerase II-specific"/>
    <property type="evidence" value="ECO:0007669"/>
    <property type="project" value="InterPro"/>
</dbReference>
<reference evidence="15" key="2">
    <citation type="submission" date="2025-09" db="UniProtKB">
        <authorList>
            <consortium name="Ensembl"/>
        </authorList>
    </citation>
    <scope>IDENTIFICATION</scope>
</reference>
<keyword evidence="4" id="KW-0524">Neurogenesis</keyword>
<evidence type="ECO:0000313" key="16">
    <source>
        <dbReference type="Proteomes" id="UP000694388"/>
    </source>
</evidence>
<dbReference type="InterPro" id="IPR017970">
    <property type="entry name" value="Homeobox_CS"/>
</dbReference>
<evidence type="ECO:0000256" key="11">
    <source>
        <dbReference type="PROSITE-ProRule" id="PRU00108"/>
    </source>
</evidence>
<organism evidence="15 16">
    <name type="scientific">Eptatretus burgeri</name>
    <name type="common">Inshore hagfish</name>
    <dbReference type="NCBI Taxonomy" id="7764"/>
    <lineage>
        <taxon>Eukaryota</taxon>
        <taxon>Metazoa</taxon>
        <taxon>Chordata</taxon>
        <taxon>Craniata</taxon>
        <taxon>Vertebrata</taxon>
        <taxon>Cyclostomata</taxon>
        <taxon>Myxini</taxon>
        <taxon>Myxiniformes</taxon>
        <taxon>Myxinidae</taxon>
        <taxon>Eptatretinae</taxon>
        <taxon>Eptatretus</taxon>
    </lineage>
</organism>
<comment type="similarity">
    <text evidence="10">Belongs to the paired homeobox family. Unc-4 subfamily.</text>
</comment>
<dbReference type="PROSITE" id="PS50071">
    <property type="entry name" value="HOMEOBOX_2"/>
    <property type="match status" value="1"/>
</dbReference>
<name>A0A8C4QED4_EPTBU</name>
<keyword evidence="8" id="KW-0804">Transcription</keyword>
<keyword evidence="9 11" id="KW-0539">Nucleus</keyword>
<dbReference type="GO" id="GO:0007399">
    <property type="term" value="P:nervous system development"/>
    <property type="evidence" value="ECO:0007669"/>
    <property type="project" value="UniProtKB-KW"/>
</dbReference>
<dbReference type="GO" id="GO:0005634">
    <property type="term" value="C:nucleus"/>
    <property type="evidence" value="ECO:0007669"/>
    <property type="project" value="UniProtKB-SubCell"/>
</dbReference>
<dbReference type="Ensembl" id="ENSEBUT00000014169.1">
    <property type="protein sequence ID" value="ENSEBUP00000013593.1"/>
    <property type="gene ID" value="ENSEBUG00000008583.1"/>
</dbReference>
<evidence type="ECO:0000256" key="12">
    <source>
        <dbReference type="RuleBase" id="RU000682"/>
    </source>
</evidence>
<feature type="compositionally biased region" description="Polar residues" evidence="13">
    <location>
        <begin position="392"/>
        <end position="406"/>
    </location>
</feature>
<accession>A0A8C4QED4</accession>
<dbReference type="InterPro" id="IPR009057">
    <property type="entry name" value="Homeodomain-like_sf"/>
</dbReference>
<evidence type="ECO:0000259" key="14">
    <source>
        <dbReference type="PROSITE" id="PS50071"/>
    </source>
</evidence>
<evidence type="ECO:0000313" key="15">
    <source>
        <dbReference type="Ensembl" id="ENSEBUP00000013593.1"/>
    </source>
</evidence>
<evidence type="ECO:0000256" key="2">
    <source>
        <dbReference type="ARBA" id="ARBA00022473"/>
    </source>
</evidence>
<protein>
    <submittedName>
        <fullName evidence="15">UNC homeobox</fullName>
    </submittedName>
</protein>
<dbReference type="CDD" id="cd00086">
    <property type="entry name" value="homeodomain"/>
    <property type="match status" value="1"/>
</dbReference>
<evidence type="ECO:0000256" key="8">
    <source>
        <dbReference type="ARBA" id="ARBA00023163"/>
    </source>
</evidence>
<comment type="subcellular location">
    <subcellularLocation>
        <location evidence="1 11 12">Nucleus</location>
    </subcellularLocation>
</comment>
<feature type="DNA-binding region" description="Homeobox" evidence="11">
    <location>
        <begin position="89"/>
        <end position="148"/>
    </location>
</feature>
<keyword evidence="2" id="KW-0217">Developmental protein</keyword>
<feature type="compositionally biased region" description="Basic and acidic residues" evidence="13">
    <location>
        <begin position="429"/>
        <end position="443"/>
    </location>
</feature>
<dbReference type="GO" id="GO:1990837">
    <property type="term" value="F:sequence-specific double-stranded DNA binding"/>
    <property type="evidence" value="ECO:0007669"/>
    <property type="project" value="TreeGrafter"/>
</dbReference>
<evidence type="ECO:0000256" key="5">
    <source>
        <dbReference type="ARBA" id="ARBA00023015"/>
    </source>
</evidence>
<dbReference type="InterPro" id="IPR001356">
    <property type="entry name" value="HD"/>
</dbReference>
<keyword evidence="6 11" id="KW-0238">DNA-binding</keyword>
<evidence type="ECO:0000256" key="7">
    <source>
        <dbReference type="ARBA" id="ARBA00023155"/>
    </source>
</evidence>
<proteinExistence type="inferred from homology"/>
<dbReference type="Proteomes" id="UP000694388">
    <property type="component" value="Unplaced"/>
</dbReference>
<keyword evidence="3" id="KW-0221">Differentiation</keyword>
<dbReference type="Pfam" id="PF00046">
    <property type="entry name" value="Homeodomain"/>
    <property type="match status" value="1"/>
</dbReference>
<sequence length="443" mass="48540">GMERRLLDYQATPFGLGLPTLTAFRYPLTPHPLYDVPSQRLEARPGPAPFTIDGLLSAACPEPFGPATTFLSGDTTLSITGKENPGCKRRRTRTNFSGWQLEELERAFNESHYPDVFMREALALRLDLVESRVQVWFQNRRAKWRKKENTKKGPGRPAHNAHPVTCSGEPMDPTDIARREHERAEKRKKKELRLQNCQKEGDIRLAIDDSDSSADRSITASPQSVKTTQVDAVVAAVTTVAPVSEPEGAEAKDATTRCAVEKLNMKQILHPKSNPFSVESLLAERPRNTRRDFLFPTLACSAASPKASSTVGEKGLTFYPVTQPLGFMVQQQQQPDLPPLVPVTDTPPRDEAPSKGSAATEPSPEPESSRDSPAMPTSAHADPVQGHEPQERGSQARTCLTTSPEPQGTWDGRVGSSATVIGTETVTSSERKEPSEGVCERGM</sequence>
<dbReference type="SMART" id="SM00389">
    <property type="entry name" value="HOX"/>
    <property type="match status" value="1"/>
</dbReference>
<reference evidence="15" key="1">
    <citation type="submission" date="2025-08" db="UniProtKB">
        <authorList>
            <consortium name="Ensembl"/>
        </authorList>
    </citation>
    <scope>IDENTIFICATION</scope>
</reference>
<dbReference type="SUPFAM" id="SSF46689">
    <property type="entry name" value="Homeodomain-like"/>
    <property type="match status" value="1"/>
</dbReference>
<keyword evidence="16" id="KW-1185">Reference proteome</keyword>
<evidence type="ECO:0000256" key="9">
    <source>
        <dbReference type="ARBA" id="ARBA00023242"/>
    </source>
</evidence>
<dbReference type="FunFam" id="1.10.10.60:FF:000057">
    <property type="entry name" value="Short stature homeobox 2"/>
    <property type="match status" value="1"/>
</dbReference>
<dbReference type="PROSITE" id="PS00027">
    <property type="entry name" value="HOMEOBOX_1"/>
    <property type="match status" value="1"/>
</dbReference>
<evidence type="ECO:0000256" key="13">
    <source>
        <dbReference type="SAM" id="MobiDB-lite"/>
    </source>
</evidence>
<dbReference type="PANTHER" id="PTHR46799:SF1">
    <property type="entry name" value="HOMEOBOX PROTEIN UNC-4 HOMOLOG"/>
    <property type="match status" value="1"/>
</dbReference>
<dbReference type="AlphaFoldDB" id="A0A8C4QED4"/>
<dbReference type="Gene3D" id="1.10.10.60">
    <property type="entry name" value="Homeodomain-like"/>
    <property type="match status" value="1"/>
</dbReference>
<keyword evidence="5" id="KW-0805">Transcription regulation</keyword>
<evidence type="ECO:0000256" key="6">
    <source>
        <dbReference type="ARBA" id="ARBA00023125"/>
    </source>
</evidence>
<evidence type="ECO:0000256" key="4">
    <source>
        <dbReference type="ARBA" id="ARBA00022902"/>
    </source>
</evidence>
<evidence type="ECO:0000256" key="3">
    <source>
        <dbReference type="ARBA" id="ARBA00022782"/>
    </source>
</evidence>
<evidence type="ECO:0000256" key="1">
    <source>
        <dbReference type="ARBA" id="ARBA00004123"/>
    </source>
</evidence>
<feature type="region of interest" description="Disordered" evidence="13">
    <location>
        <begin position="146"/>
        <end position="174"/>
    </location>
</feature>
<keyword evidence="7 11" id="KW-0371">Homeobox</keyword>
<dbReference type="GeneTree" id="ENSGT00940000161420"/>
<dbReference type="PANTHER" id="PTHR46799">
    <property type="entry name" value="HOMEOBOX PROTEIN UNC-4 HOMOLOG"/>
    <property type="match status" value="1"/>
</dbReference>
<feature type="region of interest" description="Disordered" evidence="13">
    <location>
        <begin position="336"/>
        <end position="443"/>
    </location>
</feature>